<dbReference type="FunFam" id="3.30.70.100:FF:000002">
    <property type="entry name" value="V-type proton ATPase subunit C"/>
    <property type="match status" value="1"/>
</dbReference>
<protein>
    <recommendedName>
        <fullName evidence="6">V-type proton ATPase subunit C</fullName>
    </recommendedName>
</protein>
<comment type="caution">
    <text evidence="7">The sequence shown here is derived from an EMBL/GenBank/DDBJ whole genome shotgun (WGS) entry which is preliminary data.</text>
</comment>
<dbReference type="Pfam" id="PF03223">
    <property type="entry name" value="V-ATPase_C"/>
    <property type="match status" value="1"/>
</dbReference>
<reference evidence="7" key="1">
    <citation type="submission" date="2014-03" db="EMBL/GenBank/DDBJ databases">
        <authorList>
            <person name="Casaregola S."/>
        </authorList>
    </citation>
    <scope>NUCLEOTIDE SEQUENCE [LARGE SCALE GENOMIC DNA]</scope>
    <source>
        <strain evidence="7">CLIB 918</strain>
    </source>
</reference>
<dbReference type="InterPro" id="IPR036132">
    <property type="entry name" value="Vac_ATP_synth_c_sf"/>
</dbReference>
<evidence type="ECO:0000256" key="4">
    <source>
        <dbReference type="ARBA" id="ARBA00023065"/>
    </source>
</evidence>
<dbReference type="Gene3D" id="3.30.70.1180">
    <property type="entry name" value="Vacuolar atp synthase subunit c, domain 1"/>
    <property type="match status" value="1"/>
</dbReference>
<evidence type="ECO:0000256" key="5">
    <source>
        <dbReference type="ARBA" id="ARBA00053565"/>
    </source>
</evidence>
<dbReference type="EMBL" id="CCBN010000012">
    <property type="protein sequence ID" value="CDO55734.1"/>
    <property type="molecule type" value="Genomic_DNA"/>
</dbReference>
<dbReference type="STRING" id="1173061.A0A0J9XEF9"/>
<accession>A0A0J9XEF9</accession>
<sequence>MSNDLFYLISLPQNAAPNGGDPELQLESWYAENLNISPSDVTPFNIPVFKIGTLDSLVQQSEELAKLDGQFHGVVSKLSDIIDSVYEGNAAKIASAKKVNGKSPEAYIKSFSWTSSKYRVDKSIPELVDLLSKDTFSLDAEVRSTYANYTAAKTNLTTVDRKQTGNLSVRSLHDVVKREHFVQESEYLTTILIAVPKSQTKEFLSTYETLTPMVVPRSASLIASDDEYALFNTTLFKKYVNEFTLKAREHKWTPREFKYSEEFIADLRQELQKATEQERKLWGDVVRLSQASYNDIIQNWTHLKAIHIFVEAVLRYGLPPNFINTAILVSQKHKKKVQDTLIAKFGYLGGNAFQKDKNGKLKADTDLHEYGAIVDAEYKPFVYEELELFA</sequence>
<dbReference type="GO" id="GO:0046961">
    <property type="term" value="F:proton-transporting ATPase activity, rotational mechanism"/>
    <property type="evidence" value="ECO:0007669"/>
    <property type="project" value="InterPro"/>
</dbReference>
<dbReference type="Proteomes" id="UP000242525">
    <property type="component" value="Unassembled WGS sequence"/>
</dbReference>
<comment type="function">
    <text evidence="5">Subunit of the V1 complex of vacuolar(H+)-ATPase (V-ATPase), a multisubunit enzyme composed of a peripheral complex (V1) that hydrolyzes ATP and a membrane integral complex (V0) that translocates protons. V-ATPase is responsible for acidifying and maintaining the pH of intracellular compartments. Subunit C is necessary for the assembly of the catalytic sector of the enzyme and is likely to have a specific function in its catalytic activity. Reversibly leaves the enzyme after glucose depletion, causing the catalytic subcomplex V1 to detach from the V0 section.</text>
</comment>
<dbReference type="AlphaFoldDB" id="A0A0J9XEF9"/>
<evidence type="ECO:0000256" key="2">
    <source>
        <dbReference type="ARBA" id="ARBA00022448"/>
    </source>
</evidence>
<evidence type="ECO:0000256" key="3">
    <source>
        <dbReference type="ARBA" id="ARBA00022781"/>
    </source>
</evidence>
<keyword evidence="3 6" id="KW-0375">Hydrogen ion transport</keyword>
<comment type="similarity">
    <text evidence="1 6">Belongs to the V-ATPase C subunit family.</text>
</comment>
<evidence type="ECO:0000256" key="1">
    <source>
        <dbReference type="ARBA" id="ARBA00006138"/>
    </source>
</evidence>
<organism evidence="7 8">
    <name type="scientific">Geotrichum candidum</name>
    <name type="common">Oospora lactis</name>
    <name type="synonym">Dipodascus geotrichum</name>
    <dbReference type="NCBI Taxonomy" id="1173061"/>
    <lineage>
        <taxon>Eukaryota</taxon>
        <taxon>Fungi</taxon>
        <taxon>Dikarya</taxon>
        <taxon>Ascomycota</taxon>
        <taxon>Saccharomycotina</taxon>
        <taxon>Dipodascomycetes</taxon>
        <taxon>Dipodascales</taxon>
        <taxon>Dipodascaceae</taxon>
        <taxon>Geotrichum</taxon>
    </lineage>
</organism>
<keyword evidence="4 6" id="KW-0406">Ion transport</keyword>
<proteinExistence type="inferred from homology"/>
<gene>
    <name evidence="7" type="ORF">BN980_GECA12s01572g</name>
</gene>
<dbReference type="GO" id="GO:0000221">
    <property type="term" value="C:vacuolar proton-transporting V-type ATPase, V1 domain"/>
    <property type="evidence" value="ECO:0007669"/>
    <property type="project" value="TreeGrafter"/>
</dbReference>
<keyword evidence="8" id="KW-1185">Reference proteome</keyword>
<dbReference type="CDD" id="cd14785">
    <property type="entry name" value="V-ATPase_C"/>
    <property type="match status" value="1"/>
</dbReference>
<comment type="subunit">
    <text evidence="6">V-ATPase is a heteromultimeric enzyme composed of a peripheral catalytic V1 complex (components A to H) attached to an integral membrane V0 proton pore complex.</text>
</comment>
<dbReference type="OrthoDB" id="6605928at2759"/>
<dbReference type="SUPFAM" id="SSF118203">
    <property type="entry name" value="Vacuolar ATP synthase subunit C"/>
    <property type="match status" value="1"/>
</dbReference>
<evidence type="ECO:0000256" key="6">
    <source>
        <dbReference type="RuleBase" id="RU364010"/>
    </source>
</evidence>
<dbReference type="Gene3D" id="1.20.1460.10">
    <property type="entry name" value="subunit c (vma5p) of the yeast v-atpase, domain 2"/>
    <property type="match status" value="1"/>
</dbReference>
<comment type="function">
    <text evidence="6">Subunit of the V1 complex of vacuolar(H+)-ATPase (V-ATPase), a multisubunit enzyme composed of a peripheral complex (V1) that hydrolyzes ATP and a membrane integral complex (V0) that translocates protons. V-ATPase is responsible for acidifying and maintaining the pH of intracellular compartments and in some cell types, is targeted to the plasma membrane, where it is responsible for acidifying the extracellular environment. Subunit C is necessary for the assembly of the catalytic sector of the enzyme and is likely to have a specific function in its catalytic activity.</text>
</comment>
<evidence type="ECO:0000313" key="7">
    <source>
        <dbReference type="EMBL" id="CDO55734.1"/>
    </source>
</evidence>
<keyword evidence="2 6" id="KW-0813">Transport</keyword>
<evidence type="ECO:0000313" key="8">
    <source>
        <dbReference type="Proteomes" id="UP000242525"/>
    </source>
</evidence>
<name>A0A0J9XEF9_GEOCN</name>
<dbReference type="PANTHER" id="PTHR10137">
    <property type="entry name" value="V-TYPE PROTON ATPASE SUBUNIT C"/>
    <property type="match status" value="1"/>
</dbReference>
<dbReference type="InterPro" id="IPR004907">
    <property type="entry name" value="ATPase_V1-cplx_csu"/>
</dbReference>
<dbReference type="Gene3D" id="3.30.70.100">
    <property type="match status" value="1"/>
</dbReference>
<dbReference type="PANTHER" id="PTHR10137:SF0">
    <property type="entry name" value="V-TYPE PROTON ATPASE SUBUNIT C"/>
    <property type="match status" value="1"/>
</dbReference>